<dbReference type="InterPro" id="IPR036895">
    <property type="entry name" value="Uracil-DNA_glycosylase-like_sf"/>
</dbReference>
<evidence type="ECO:0000256" key="3">
    <source>
        <dbReference type="ARBA" id="ARBA00008184"/>
    </source>
</evidence>
<dbReference type="SMART" id="SM00987">
    <property type="entry name" value="UreE_C"/>
    <property type="match status" value="1"/>
</dbReference>
<evidence type="ECO:0000256" key="5">
    <source>
        <dbReference type="ARBA" id="ARBA00018429"/>
    </source>
</evidence>
<keyword evidence="14" id="KW-1185">Reference proteome</keyword>
<dbReference type="PANTHER" id="PTHR11264:SF0">
    <property type="entry name" value="URACIL-DNA GLYCOSYLASE"/>
    <property type="match status" value="1"/>
</dbReference>
<dbReference type="GO" id="GO:0004844">
    <property type="term" value="F:uracil DNA N-glycosylase activity"/>
    <property type="evidence" value="ECO:0007669"/>
    <property type="project" value="UniProtKB-EC"/>
</dbReference>
<evidence type="ECO:0000256" key="4">
    <source>
        <dbReference type="ARBA" id="ARBA00012030"/>
    </source>
</evidence>
<reference evidence="13 14" key="1">
    <citation type="submission" date="2023-07" db="EMBL/GenBank/DDBJ databases">
        <title>Genomic Encyclopedia of Type Strains, Phase IV (KMG-IV): sequencing the most valuable type-strain genomes for metagenomic binning, comparative biology and taxonomic classification.</title>
        <authorList>
            <person name="Goeker M."/>
        </authorList>
    </citation>
    <scope>NUCLEOTIDE SEQUENCE [LARGE SCALE GENOMIC DNA]</scope>
    <source>
        <strain evidence="13 14">DSM 16460</strain>
    </source>
</reference>
<feature type="domain" description="Uracil-DNA glycosylase-like" evidence="12">
    <location>
        <begin position="48"/>
        <end position="206"/>
    </location>
</feature>
<keyword evidence="7 9" id="KW-0378">Hydrolase</keyword>
<dbReference type="InterPro" id="IPR005122">
    <property type="entry name" value="Uracil-DNA_glycosylase-like"/>
</dbReference>
<comment type="function">
    <text evidence="2 9 11">Excises uracil residues from the DNA which can arise as a result of misincorporation of dUMP residues by DNA polymerase or due to deamination of cytosine.</text>
</comment>
<evidence type="ECO:0000313" key="14">
    <source>
        <dbReference type="Proteomes" id="UP001224359"/>
    </source>
</evidence>
<dbReference type="EMBL" id="JAUSTQ010000016">
    <property type="protein sequence ID" value="MDQ0160676.1"/>
    <property type="molecule type" value="Genomic_DNA"/>
</dbReference>
<protein>
    <recommendedName>
        <fullName evidence="5 9">Uracil-DNA glycosylase</fullName>
        <shortName evidence="9">UDG</shortName>
        <ecNumber evidence="4 9">3.2.2.27</ecNumber>
    </recommendedName>
</protein>
<gene>
    <name evidence="9" type="primary">ung</name>
    <name evidence="13" type="ORF">J2S77_002682</name>
</gene>
<dbReference type="SMART" id="SM00986">
    <property type="entry name" value="UDG"/>
    <property type="match status" value="1"/>
</dbReference>
<accession>A0ABT9VI78</accession>
<evidence type="ECO:0000256" key="1">
    <source>
        <dbReference type="ARBA" id="ARBA00001400"/>
    </source>
</evidence>
<dbReference type="PROSITE" id="PS00130">
    <property type="entry name" value="U_DNA_GLYCOSYLASE"/>
    <property type="match status" value="1"/>
</dbReference>
<dbReference type="NCBIfam" id="TIGR00628">
    <property type="entry name" value="ung"/>
    <property type="match status" value="1"/>
</dbReference>
<evidence type="ECO:0000313" key="13">
    <source>
        <dbReference type="EMBL" id="MDQ0160676.1"/>
    </source>
</evidence>
<evidence type="ECO:0000256" key="8">
    <source>
        <dbReference type="ARBA" id="ARBA00023204"/>
    </source>
</evidence>
<comment type="caution">
    <text evidence="13">The sequence shown here is derived from an EMBL/GenBank/DDBJ whole genome shotgun (WGS) entry which is preliminary data.</text>
</comment>
<sequence>MILPEDWEQILKPEIHKTYFQNLLKTVEQEYAKNVIYPPYLQIFRAFELTPFANVKVVLLGQDPYHQPNQANGLSFSVPKGQAFPPSLRNINKELWNDLGCELPHGDLTQWAEEGVLMLNTSLTVKQGEANSHRGLGWHSFTNYVITQLSESHPHLVFVLWGKQAYQKAQLIQARHTIVHAPHPSPLSAYRGFFGSQPFSQVNHALKIHQQTPIDWCLTH</sequence>
<keyword evidence="8 9" id="KW-0234">DNA repair</keyword>
<evidence type="ECO:0000259" key="12">
    <source>
        <dbReference type="SMART" id="SM00986"/>
    </source>
</evidence>
<dbReference type="InterPro" id="IPR018085">
    <property type="entry name" value="Ura-DNA_Glyclase_AS"/>
</dbReference>
<dbReference type="NCBIfam" id="NF003589">
    <property type="entry name" value="PRK05254.1-2"/>
    <property type="match status" value="1"/>
</dbReference>
<evidence type="ECO:0000256" key="11">
    <source>
        <dbReference type="RuleBase" id="RU003780"/>
    </source>
</evidence>
<dbReference type="EC" id="3.2.2.27" evidence="4 9"/>
<evidence type="ECO:0000256" key="10">
    <source>
        <dbReference type="PROSITE-ProRule" id="PRU10072"/>
    </source>
</evidence>
<dbReference type="Proteomes" id="UP001224359">
    <property type="component" value="Unassembled WGS sequence"/>
</dbReference>
<dbReference type="NCBIfam" id="NF003592">
    <property type="entry name" value="PRK05254.1-5"/>
    <property type="match status" value="1"/>
</dbReference>
<dbReference type="PANTHER" id="PTHR11264">
    <property type="entry name" value="URACIL-DNA GLYCOSYLASE"/>
    <property type="match status" value="1"/>
</dbReference>
<dbReference type="Pfam" id="PF03167">
    <property type="entry name" value="UDG"/>
    <property type="match status" value="1"/>
</dbReference>
<evidence type="ECO:0000256" key="9">
    <source>
        <dbReference type="HAMAP-Rule" id="MF_00148"/>
    </source>
</evidence>
<comment type="similarity">
    <text evidence="3 9 11">Belongs to the uracil-DNA glycosylase (UDG) superfamily. UNG family.</text>
</comment>
<comment type="catalytic activity">
    <reaction evidence="1 9 11">
        <text>Hydrolyzes single-stranded DNA or mismatched double-stranded DNA and polynucleotides, releasing free uracil.</text>
        <dbReference type="EC" id="3.2.2.27"/>
    </reaction>
</comment>
<dbReference type="InterPro" id="IPR002043">
    <property type="entry name" value="UDG_fam1"/>
</dbReference>
<evidence type="ECO:0000256" key="2">
    <source>
        <dbReference type="ARBA" id="ARBA00002631"/>
    </source>
</evidence>
<evidence type="ECO:0000256" key="7">
    <source>
        <dbReference type="ARBA" id="ARBA00022801"/>
    </source>
</evidence>
<name>A0ABT9VI78_9BACI</name>
<dbReference type="CDD" id="cd10027">
    <property type="entry name" value="UDG-F1-like"/>
    <property type="match status" value="1"/>
</dbReference>
<feature type="active site" description="Proton acceptor" evidence="9 10">
    <location>
        <position position="63"/>
    </location>
</feature>
<dbReference type="RefSeq" id="WP_306978093.1">
    <property type="nucleotide sequence ID" value="NZ_JAUSTQ010000016.1"/>
</dbReference>
<keyword evidence="13" id="KW-0326">Glycosidase</keyword>
<dbReference type="HAMAP" id="MF_00148">
    <property type="entry name" value="UDG"/>
    <property type="match status" value="1"/>
</dbReference>
<organism evidence="13 14">
    <name type="scientific">Alkalibacillus salilacus</name>
    <dbReference type="NCBI Taxonomy" id="284582"/>
    <lineage>
        <taxon>Bacteria</taxon>
        <taxon>Bacillati</taxon>
        <taxon>Bacillota</taxon>
        <taxon>Bacilli</taxon>
        <taxon>Bacillales</taxon>
        <taxon>Bacillaceae</taxon>
        <taxon>Alkalibacillus</taxon>
    </lineage>
</organism>
<dbReference type="SUPFAM" id="SSF52141">
    <property type="entry name" value="Uracil-DNA glycosylase-like"/>
    <property type="match status" value="1"/>
</dbReference>
<evidence type="ECO:0000256" key="6">
    <source>
        <dbReference type="ARBA" id="ARBA00022763"/>
    </source>
</evidence>
<dbReference type="NCBIfam" id="NF003588">
    <property type="entry name" value="PRK05254.1-1"/>
    <property type="match status" value="1"/>
</dbReference>
<proteinExistence type="inferred from homology"/>
<comment type="subcellular location">
    <subcellularLocation>
        <location evidence="9">Cytoplasm</location>
    </subcellularLocation>
</comment>
<dbReference type="Gene3D" id="3.40.470.10">
    <property type="entry name" value="Uracil-DNA glycosylase-like domain"/>
    <property type="match status" value="1"/>
</dbReference>
<keyword evidence="9" id="KW-0963">Cytoplasm</keyword>
<keyword evidence="6 9" id="KW-0227">DNA damage</keyword>